<evidence type="ECO:0000256" key="1">
    <source>
        <dbReference type="SAM" id="MobiDB-lite"/>
    </source>
</evidence>
<dbReference type="InterPro" id="IPR000719">
    <property type="entry name" value="Prot_kinase_dom"/>
</dbReference>
<dbReference type="PANTHER" id="PTHR44329:SF214">
    <property type="entry name" value="PROTEIN KINASE DOMAIN-CONTAINING PROTEIN"/>
    <property type="match status" value="1"/>
</dbReference>
<sequence length="476" mass="54330">MRSRSPKAGARRQTRAMITHRRKRSVSRKAVVLYLSMCGLFLLLLRTSQLVASRYSDNVWLGYDVGRVGKTVTSSTTSQGRNAHNNLLQRAGEIETHSDLLRADNAHIGESHMESGMPKPNNIKGGHHPRVMEISDSRQYQNLRRERSIEVSKYALQKQKSLGNSDSYDDFRDPLYYKDCVPMQAWQETSFPSCNIFHESDFYGKSRGNEFSHLTSGGYNDVLIVKSIFDNSDVVFKMLQYGTDVSDRNFDRVRRDGLILERSSKSPYVLDIYGYCGFGILTPFATSGTLSKLIRNWRRDKVSLSSKDRLLIALKAARGLDAVHDIDGDGMSAVSHGDLKPQQYLLFEDDTMRLSDFNRGRFIRRNSTSPDTSCPYTIGQNDAAFRAPEEYLYLPETAKIDVWALDTPTREAQKLIIEGEMPEFPKPSGDPVDAILRKAIDLCYVYDPEERPNAKDIVTFLEKEFSKLYREDKYRQ</sequence>
<dbReference type="PROSITE" id="PS50011">
    <property type="entry name" value="PROTEIN_KINASE_DOM"/>
    <property type="match status" value="1"/>
</dbReference>
<dbReference type="AlphaFoldDB" id="K0T0H6"/>
<accession>K0T0H6</accession>
<keyword evidence="4" id="KW-1185">Reference proteome</keyword>
<comment type="caution">
    <text evidence="3">The sequence shown here is derived from an EMBL/GenBank/DDBJ whole genome shotgun (WGS) entry which is preliminary data.</text>
</comment>
<dbReference type="Pfam" id="PF00069">
    <property type="entry name" value="Pkinase"/>
    <property type="match status" value="1"/>
</dbReference>
<dbReference type="Proteomes" id="UP000266841">
    <property type="component" value="Unassembled WGS sequence"/>
</dbReference>
<dbReference type="InterPro" id="IPR051681">
    <property type="entry name" value="Ser/Thr_Kinases-Pseudokinases"/>
</dbReference>
<organism evidence="3 4">
    <name type="scientific">Thalassiosira oceanica</name>
    <name type="common">Marine diatom</name>
    <dbReference type="NCBI Taxonomy" id="159749"/>
    <lineage>
        <taxon>Eukaryota</taxon>
        <taxon>Sar</taxon>
        <taxon>Stramenopiles</taxon>
        <taxon>Ochrophyta</taxon>
        <taxon>Bacillariophyta</taxon>
        <taxon>Coscinodiscophyceae</taxon>
        <taxon>Thalassiosirophycidae</taxon>
        <taxon>Thalassiosirales</taxon>
        <taxon>Thalassiosiraceae</taxon>
        <taxon>Thalassiosira</taxon>
    </lineage>
</organism>
<dbReference type="GO" id="GO:0005524">
    <property type="term" value="F:ATP binding"/>
    <property type="evidence" value="ECO:0007669"/>
    <property type="project" value="InterPro"/>
</dbReference>
<dbReference type="OMA" id="ENTMNIN"/>
<evidence type="ECO:0000313" key="3">
    <source>
        <dbReference type="EMBL" id="EJK72143.1"/>
    </source>
</evidence>
<protein>
    <recommendedName>
        <fullName evidence="2">Protein kinase domain-containing protein</fullName>
    </recommendedName>
</protein>
<dbReference type="GO" id="GO:0004674">
    <property type="term" value="F:protein serine/threonine kinase activity"/>
    <property type="evidence" value="ECO:0007669"/>
    <property type="project" value="TreeGrafter"/>
</dbReference>
<reference evidence="3 4" key="1">
    <citation type="journal article" date="2012" name="Genome Biol.">
        <title>Genome and low-iron response of an oceanic diatom adapted to chronic iron limitation.</title>
        <authorList>
            <person name="Lommer M."/>
            <person name="Specht M."/>
            <person name="Roy A.S."/>
            <person name="Kraemer L."/>
            <person name="Andreson R."/>
            <person name="Gutowska M.A."/>
            <person name="Wolf J."/>
            <person name="Bergner S.V."/>
            <person name="Schilhabel M.B."/>
            <person name="Klostermeier U.C."/>
            <person name="Beiko R.G."/>
            <person name="Rosenstiel P."/>
            <person name="Hippler M."/>
            <person name="Laroche J."/>
        </authorList>
    </citation>
    <scope>NUCLEOTIDE SEQUENCE [LARGE SCALE GENOMIC DNA]</scope>
    <source>
        <strain evidence="3 4">CCMP1005</strain>
    </source>
</reference>
<dbReference type="OrthoDB" id="41771at2759"/>
<dbReference type="EMBL" id="AGNL01006303">
    <property type="protein sequence ID" value="EJK72143.1"/>
    <property type="molecule type" value="Genomic_DNA"/>
</dbReference>
<feature type="domain" description="Protein kinase" evidence="2">
    <location>
        <begin position="208"/>
        <end position="465"/>
    </location>
</feature>
<dbReference type="Gene3D" id="1.10.510.10">
    <property type="entry name" value="Transferase(Phosphotransferase) domain 1"/>
    <property type="match status" value="1"/>
</dbReference>
<name>K0T0H6_THAOC</name>
<gene>
    <name evidence="3" type="ORF">THAOC_06355</name>
</gene>
<proteinExistence type="predicted"/>
<dbReference type="InterPro" id="IPR011009">
    <property type="entry name" value="Kinase-like_dom_sf"/>
</dbReference>
<feature type="region of interest" description="Disordered" evidence="1">
    <location>
        <begin position="1"/>
        <end position="22"/>
    </location>
</feature>
<evidence type="ECO:0000313" key="4">
    <source>
        <dbReference type="Proteomes" id="UP000266841"/>
    </source>
</evidence>
<dbReference type="eggNOG" id="KOG0192">
    <property type="taxonomic scope" value="Eukaryota"/>
</dbReference>
<evidence type="ECO:0000259" key="2">
    <source>
        <dbReference type="PROSITE" id="PS50011"/>
    </source>
</evidence>
<dbReference type="PANTHER" id="PTHR44329">
    <property type="entry name" value="SERINE/THREONINE-PROTEIN KINASE TNNI3K-RELATED"/>
    <property type="match status" value="1"/>
</dbReference>
<dbReference type="SUPFAM" id="SSF56112">
    <property type="entry name" value="Protein kinase-like (PK-like)"/>
    <property type="match status" value="1"/>
</dbReference>